<feature type="compositionally biased region" description="Polar residues" evidence="1">
    <location>
        <begin position="213"/>
        <end position="241"/>
    </location>
</feature>
<feature type="compositionally biased region" description="Low complexity" evidence="1">
    <location>
        <begin position="39"/>
        <end position="52"/>
    </location>
</feature>
<feature type="region of interest" description="Disordered" evidence="1">
    <location>
        <begin position="39"/>
        <end position="71"/>
    </location>
</feature>
<keyword evidence="2" id="KW-0812">Transmembrane</keyword>
<feature type="transmembrane region" description="Helical" evidence="2">
    <location>
        <begin position="6"/>
        <end position="27"/>
    </location>
</feature>
<dbReference type="EMBL" id="HBHW01021433">
    <property type="protein sequence ID" value="CAE0048540.1"/>
    <property type="molecule type" value="Transcribed_RNA"/>
</dbReference>
<reference evidence="3" key="1">
    <citation type="submission" date="2021-01" db="EMBL/GenBank/DDBJ databases">
        <authorList>
            <person name="Corre E."/>
            <person name="Pelletier E."/>
            <person name="Niang G."/>
            <person name="Scheremetjew M."/>
            <person name="Finn R."/>
            <person name="Kale V."/>
            <person name="Holt S."/>
            <person name="Cochrane G."/>
            <person name="Meng A."/>
            <person name="Brown T."/>
            <person name="Cohen L."/>
        </authorList>
    </citation>
    <scope>NUCLEOTIDE SEQUENCE</scope>
    <source>
        <strain evidence="3">CCMP 769</strain>
    </source>
</reference>
<evidence type="ECO:0000313" key="3">
    <source>
        <dbReference type="EMBL" id="CAE0048540.1"/>
    </source>
</evidence>
<gene>
    <name evidence="3" type="ORF">RMAR00112_LOCUS16535</name>
</gene>
<evidence type="ECO:0000256" key="1">
    <source>
        <dbReference type="SAM" id="MobiDB-lite"/>
    </source>
</evidence>
<feature type="region of interest" description="Disordered" evidence="1">
    <location>
        <begin position="86"/>
        <end position="143"/>
    </location>
</feature>
<evidence type="ECO:0000256" key="2">
    <source>
        <dbReference type="SAM" id="Phobius"/>
    </source>
</evidence>
<feature type="compositionally biased region" description="Polar residues" evidence="1">
    <location>
        <begin position="53"/>
        <end position="62"/>
    </location>
</feature>
<keyword evidence="2" id="KW-0472">Membrane</keyword>
<feature type="region of interest" description="Disordered" evidence="1">
    <location>
        <begin position="198"/>
        <end position="241"/>
    </location>
</feature>
<protein>
    <submittedName>
        <fullName evidence="3">Uncharacterized protein</fullName>
    </submittedName>
</protein>
<organism evidence="3">
    <name type="scientific">Rhodosorus marinus</name>
    <dbReference type="NCBI Taxonomy" id="101924"/>
    <lineage>
        <taxon>Eukaryota</taxon>
        <taxon>Rhodophyta</taxon>
        <taxon>Stylonematophyceae</taxon>
        <taxon>Stylonematales</taxon>
        <taxon>Stylonemataceae</taxon>
        <taxon>Rhodosorus</taxon>
    </lineage>
</organism>
<proteinExistence type="predicted"/>
<name>A0A7S3EEA1_9RHOD</name>
<keyword evidence="2" id="KW-1133">Transmembrane helix</keyword>
<accession>A0A7S3EEA1</accession>
<sequence length="241" mass="26658">MGPVDVLVPGGVICFLIFFGWATDLFVTRRALQRLKYMGSRGRAGQRGQSIGTPWSPQSSPASPDFHLTPKRLSFSSPSVIVRSSLASADRDSRENSTSIVSDSVKGRSAEKDRPTLDRSFKGSTGSFEGPHGKNPWPGTKPEQRAVTWSYPLSQEKDTQVPSQRGALENSLFFKRDKPVRVEESRAFRGLYTPTWTRDSTKQRSETPMIGLYNSSSKPSALQNSASRGVPTSSQRLFRDI</sequence>
<dbReference type="AlphaFoldDB" id="A0A7S3EEA1"/>
<feature type="compositionally biased region" description="Basic and acidic residues" evidence="1">
    <location>
        <begin position="105"/>
        <end position="121"/>
    </location>
</feature>